<sequence>MQGFAYSLIGQPRRPVIKCQFLAGTICCPSPIKCSLPHEEDIFDPLILCDFDSTPFARCLSMQGFAYSLIGQPRRPVIKCRFLAGTMCCPAPIKCSLPHEEDIFDPLILCDFDSTPFARCLSMQEFAYSLIGQPRSPVMKCRFFVETMCSPIPIKRRLPYEEDIFDPVKLCDFETSFSPLHFLMFAAV</sequence>
<dbReference type="AlphaFoldDB" id="A0A4Y2PSQ4"/>
<evidence type="ECO:0000313" key="2">
    <source>
        <dbReference type="Proteomes" id="UP000499080"/>
    </source>
</evidence>
<reference evidence="1 2" key="1">
    <citation type="journal article" date="2019" name="Sci. Rep.">
        <title>Orb-weaving spider Araneus ventricosus genome elucidates the spidroin gene catalogue.</title>
        <authorList>
            <person name="Kono N."/>
            <person name="Nakamura H."/>
            <person name="Ohtoshi R."/>
            <person name="Moran D.A.P."/>
            <person name="Shinohara A."/>
            <person name="Yoshida Y."/>
            <person name="Fujiwara M."/>
            <person name="Mori M."/>
            <person name="Tomita M."/>
            <person name="Arakawa K."/>
        </authorList>
    </citation>
    <scope>NUCLEOTIDE SEQUENCE [LARGE SCALE GENOMIC DNA]</scope>
</reference>
<dbReference type="EMBL" id="BGPR01012178">
    <property type="protein sequence ID" value="GBN54925.1"/>
    <property type="molecule type" value="Genomic_DNA"/>
</dbReference>
<proteinExistence type="predicted"/>
<name>A0A4Y2PSQ4_ARAVE</name>
<evidence type="ECO:0000313" key="1">
    <source>
        <dbReference type="EMBL" id="GBN54925.1"/>
    </source>
</evidence>
<dbReference type="Proteomes" id="UP000499080">
    <property type="component" value="Unassembled WGS sequence"/>
</dbReference>
<comment type="caution">
    <text evidence="1">The sequence shown here is derived from an EMBL/GenBank/DDBJ whole genome shotgun (WGS) entry which is preliminary data.</text>
</comment>
<keyword evidence="2" id="KW-1185">Reference proteome</keyword>
<gene>
    <name evidence="1" type="ORF">AVEN_69720_1</name>
</gene>
<protein>
    <submittedName>
        <fullName evidence="1">Uncharacterized protein</fullName>
    </submittedName>
</protein>
<organism evidence="1 2">
    <name type="scientific">Araneus ventricosus</name>
    <name type="common">Orbweaver spider</name>
    <name type="synonym">Epeira ventricosa</name>
    <dbReference type="NCBI Taxonomy" id="182803"/>
    <lineage>
        <taxon>Eukaryota</taxon>
        <taxon>Metazoa</taxon>
        <taxon>Ecdysozoa</taxon>
        <taxon>Arthropoda</taxon>
        <taxon>Chelicerata</taxon>
        <taxon>Arachnida</taxon>
        <taxon>Araneae</taxon>
        <taxon>Araneomorphae</taxon>
        <taxon>Entelegynae</taxon>
        <taxon>Araneoidea</taxon>
        <taxon>Araneidae</taxon>
        <taxon>Araneus</taxon>
    </lineage>
</organism>
<accession>A0A4Y2PSQ4</accession>